<evidence type="ECO:0000256" key="5">
    <source>
        <dbReference type="ARBA" id="ARBA00022670"/>
    </source>
</evidence>
<dbReference type="PANTHER" id="PTHR32282">
    <property type="entry name" value="BINDING PROTEIN TRANSPEPTIDASE, PUTATIVE-RELATED"/>
    <property type="match status" value="1"/>
</dbReference>
<feature type="domain" description="Glycosyl transferase family 51" evidence="20">
    <location>
        <begin position="61"/>
        <end position="235"/>
    </location>
</feature>
<keyword evidence="9" id="KW-0378">Hydrolase</keyword>
<dbReference type="GO" id="GO:0006508">
    <property type="term" value="P:proteolysis"/>
    <property type="evidence" value="ECO:0007669"/>
    <property type="project" value="UniProtKB-KW"/>
</dbReference>
<comment type="catalytic activity">
    <reaction evidence="16">
        <text>Preferential cleavage: (Ac)2-L-Lys-D-Ala-|-D-Ala. Also transpeptidation of peptidyl-alanyl moieties that are N-acyl substituents of D-alanine.</text>
        <dbReference type="EC" id="3.4.16.4"/>
    </reaction>
</comment>
<evidence type="ECO:0000256" key="13">
    <source>
        <dbReference type="ARBA" id="ARBA00023136"/>
    </source>
</evidence>
<keyword evidence="15" id="KW-0961">Cell wall biogenesis/degradation</keyword>
<dbReference type="NCBIfam" id="TIGR02074">
    <property type="entry name" value="PBP_1a_fam"/>
    <property type="match status" value="1"/>
</dbReference>
<evidence type="ECO:0000256" key="12">
    <source>
        <dbReference type="ARBA" id="ARBA00022989"/>
    </source>
</evidence>
<evidence type="ECO:0000256" key="15">
    <source>
        <dbReference type="ARBA" id="ARBA00023316"/>
    </source>
</evidence>
<dbReference type="Gene3D" id="1.10.3810.10">
    <property type="entry name" value="Biosynthetic peptidoglycan transglycosylase-like"/>
    <property type="match status" value="1"/>
</dbReference>
<dbReference type="InterPro" id="IPR050396">
    <property type="entry name" value="Glycosyltr_51/Transpeptidase"/>
</dbReference>
<keyword evidence="22" id="KW-1185">Reference proteome</keyword>
<evidence type="ECO:0000256" key="8">
    <source>
        <dbReference type="ARBA" id="ARBA00022692"/>
    </source>
</evidence>
<keyword evidence="13 18" id="KW-0472">Membrane</keyword>
<accession>A0A9X3WHQ7</accession>
<dbReference type="InterPro" id="IPR001460">
    <property type="entry name" value="PCN-bd_Tpept"/>
</dbReference>
<evidence type="ECO:0000256" key="4">
    <source>
        <dbReference type="ARBA" id="ARBA00022645"/>
    </source>
</evidence>
<dbReference type="Gene3D" id="3.40.710.10">
    <property type="entry name" value="DD-peptidase/beta-lactamase superfamily"/>
    <property type="match status" value="1"/>
</dbReference>
<evidence type="ECO:0000256" key="1">
    <source>
        <dbReference type="ARBA" id="ARBA00007090"/>
    </source>
</evidence>
<dbReference type="InterPro" id="IPR036950">
    <property type="entry name" value="PBP_transglycosylase"/>
</dbReference>
<keyword evidence="10" id="KW-0133">Cell shape</keyword>
<organism evidence="21 22">
    <name type="scientific">Aquibacillus salsiterrae</name>
    <dbReference type="NCBI Taxonomy" id="2950439"/>
    <lineage>
        <taxon>Bacteria</taxon>
        <taxon>Bacillati</taxon>
        <taxon>Bacillota</taxon>
        <taxon>Bacilli</taxon>
        <taxon>Bacillales</taxon>
        <taxon>Bacillaceae</taxon>
        <taxon>Aquibacillus</taxon>
    </lineage>
</organism>
<evidence type="ECO:0000256" key="3">
    <source>
        <dbReference type="ARBA" id="ARBA00022475"/>
    </source>
</evidence>
<dbReference type="GO" id="GO:0008658">
    <property type="term" value="F:penicillin binding"/>
    <property type="evidence" value="ECO:0007669"/>
    <property type="project" value="InterPro"/>
</dbReference>
<comment type="catalytic activity">
    <reaction evidence="17">
        <text>[GlcNAc-(1-&gt;4)-Mur2Ac(oyl-L-Ala-gamma-D-Glu-L-Lys-D-Ala-D-Ala)](n)-di-trans,octa-cis-undecaprenyl diphosphate + beta-D-GlcNAc-(1-&gt;4)-Mur2Ac(oyl-L-Ala-gamma-D-Glu-L-Lys-D-Ala-D-Ala)-di-trans,octa-cis-undecaprenyl diphosphate = [GlcNAc-(1-&gt;4)-Mur2Ac(oyl-L-Ala-gamma-D-Glu-L-Lys-D-Ala-D-Ala)](n+1)-di-trans,octa-cis-undecaprenyl diphosphate + di-trans,octa-cis-undecaprenyl diphosphate + H(+)</text>
        <dbReference type="Rhea" id="RHEA:23708"/>
        <dbReference type="Rhea" id="RHEA-COMP:9602"/>
        <dbReference type="Rhea" id="RHEA-COMP:9603"/>
        <dbReference type="ChEBI" id="CHEBI:15378"/>
        <dbReference type="ChEBI" id="CHEBI:58405"/>
        <dbReference type="ChEBI" id="CHEBI:60033"/>
        <dbReference type="ChEBI" id="CHEBI:78435"/>
        <dbReference type="EC" id="2.4.99.28"/>
    </reaction>
</comment>
<evidence type="ECO:0000259" key="19">
    <source>
        <dbReference type="Pfam" id="PF00905"/>
    </source>
</evidence>
<comment type="similarity">
    <text evidence="2">In the N-terminal section; belongs to the glycosyltransferase 51 family.</text>
</comment>
<dbReference type="FunFam" id="1.10.3810.10:FF:000001">
    <property type="entry name" value="Penicillin-binding protein 1A"/>
    <property type="match status" value="1"/>
</dbReference>
<dbReference type="EMBL" id="JAMQKC010000007">
    <property type="protein sequence ID" value="MDC3417256.1"/>
    <property type="molecule type" value="Genomic_DNA"/>
</dbReference>
<feature type="domain" description="Penicillin-binding protein transpeptidase" evidence="19">
    <location>
        <begin position="328"/>
        <end position="598"/>
    </location>
</feature>
<keyword evidence="12 18" id="KW-1133">Transmembrane helix</keyword>
<keyword evidence="5" id="KW-0645">Protease</keyword>
<dbReference type="SUPFAM" id="SSF53955">
    <property type="entry name" value="Lysozyme-like"/>
    <property type="match status" value="1"/>
</dbReference>
<dbReference type="GO" id="GO:0030288">
    <property type="term" value="C:outer membrane-bounded periplasmic space"/>
    <property type="evidence" value="ECO:0007669"/>
    <property type="project" value="TreeGrafter"/>
</dbReference>
<dbReference type="InterPro" id="IPR012338">
    <property type="entry name" value="Beta-lactam/transpept-like"/>
</dbReference>
<evidence type="ECO:0000256" key="18">
    <source>
        <dbReference type="SAM" id="Phobius"/>
    </source>
</evidence>
<keyword evidence="4" id="KW-0121">Carboxypeptidase</keyword>
<evidence type="ECO:0000313" key="22">
    <source>
        <dbReference type="Proteomes" id="UP001145069"/>
    </source>
</evidence>
<dbReference type="GO" id="GO:0008955">
    <property type="term" value="F:peptidoglycan glycosyltransferase activity"/>
    <property type="evidence" value="ECO:0007669"/>
    <property type="project" value="UniProtKB-EC"/>
</dbReference>
<evidence type="ECO:0000256" key="11">
    <source>
        <dbReference type="ARBA" id="ARBA00022984"/>
    </source>
</evidence>
<feature type="transmembrane region" description="Helical" evidence="18">
    <location>
        <begin position="16"/>
        <end position="43"/>
    </location>
</feature>
<dbReference type="GO" id="GO:0071555">
    <property type="term" value="P:cell wall organization"/>
    <property type="evidence" value="ECO:0007669"/>
    <property type="project" value="UniProtKB-KW"/>
</dbReference>
<evidence type="ECO:0000256" key="10">
    <source>
        <dbReference type="ARBA" id="ARBA00022960"/>
    </source>
</evidence>
<gene>
    <name evidence="21" type="ORF">NC799_10055</name>
</gene>
<dbReference type="GO" id="GO:0009002">
    <property type="term" value="F:serine-type D-Ala-D-Ala carboxypeptidase activity"/>
    <property type="evidence" value="ECO:0007669"/>
    <property type="project" value="UniProtKB-EC"/>
</dbReference>
<reference evidence="21" key="1">
    <citation type="submission" date="2022-06" db="EMBL/GenBank/DDBJ databases">
        <title>Aquibacillus sp. a new bacterium isolated from soil saline samples.</title>
        <authorList>
            <person name="Galisteo C."/>
            <person name="De La Haba R."/>
            <person name="Sanchez-Porro C."/>
            <person name="Ventosa A."/>
        </authorList>
    </citation>
    <scope>NUCLEOTIDE SEQUENCE</scope>
    <source>
        <strain evidence="21">3ASR75-54</strain>
    </source>
</reference>
<sequence length="717" mass="80090">MKVVNMLPKKLIQLKWPLLIVTATMLLSLLGYLFILFGGQFVFNEKNLILPEKSVVLSKKGNVIGEIYSENRSLVSIADIPEYVQNAFIAIEDQRFYQHAGVSFPSVIRAVYRDILAMNKVEGGSTITQQLAKNLFLNNDKTWMRKTKEVMASIYLERTISKKKILELYLNDIYFAHGIYGIGTASMFYFGKDVNELTIEEGAMLAALAKAPNTYSPLNNPEKAKERRDLVLTQMNRLDLLSVEQMLESQGKTLGINITEPENLPSMESYLDLVIKEAERNYQLSPAELKRGGYQIVANVNETAQRIAYEKLQDDQFYFGSTPGVEASFILLNEQTGELEAVLGGRNFEPGRLNRAEVPRQPGSVMKPIAVYGPAMMLEEYNPYSSLKDEYQSIDGYTVANADGQYAGNVSMYDAIIESKNVPAVWLLNKIGINYSKTFLEKMDISIQDQGLAIALGGLETGLSPLKLAEGYRTFIHQGEWIQSIAISDIINHSGQPLPKPLRESREVFTKQIAWNMVRILEEVVNSGTAQGGVYQKALAGKTGSTQHPLAPGFFKDAWFVGFTPDYVTALWMGYDESDETHYLTKGSAAPTLLAKAILAELDKQQPLNDDFRLPPNVDELEEPVASLPTIDDLKLSYKLGGFMLKGKLTWTPGDDERIVYYIFKSGKTGSVKIGEVTGQGTYTIDRISIFTKESYYVVPVNPLTEEIGKQSNKVEL</sequence>
<keyword evidence="6" id="KW-0328">Glycosyltransferase</keyword>
<evidence type="ECO:0000256" key="6">
    <source>
        <dbReference type="ARBA" id="ARBA00022676"/>
    </source>
</evidence>
<dbReference type="Pfam" id="PF00912">
    <property type="entry name" value="Transgly"/>
    <property type="match status" value="1"/>
</dbReference>
<dbReference type="Pfam" id="PF00905">
    <property type="entry name" value="Transpeptidase"/>
    <property type="match status" value="1"/>
</dbReference>
<evidence type="ECO:0000259" key="20">
    <source>
        <dbReference type="Pfam" id="PF00912"/>
    </source>
</evidence>
<dbReference type="PANTHER" id="PTHR32282:SF32">
    <property type="entry name" value="PENICILLIN-BINDING PROTEIN 2A"/>
    <property type="match status" value="1"/>
</dbReference>
<dbReference type="SUPFAM" id="SSF56601">
    <property type="entry name" value="beta-lactamase/transpeptidase-like"/>
    <property type="match status" value="1"/>
</dbReference>
<evidence type="ECO:0000313" key="21">
    <source>
        <dbReference type="EMBL" id="MDC3417256.1"/>
    </source>
</evidence>
<name>A0A9X3WHQ7_9BACI</name>
<keyword evidence="11" id="KW-0573">Peptidoglycan synthesis</keyword>
<keyword evidence="3" id="KW-1003">Cell membrane</keyword>
<evidence type="ECO:0000256" key="17">
    <source>
        <dbReference type="ARBA" id="ARBA00049902"/>
    </source>
</evidence>
<evidence type="ECO:0000256" key="2">
    <source>
        <dbReference type="ARBA" id="ARBA00007739"/>
    </source>
</evidence>
<evidence type="ECO:0000256" key="16">
    <source>
        <dbReference type="ARBA" id="ARBA00034000"/>
    </source>
</evidence>
<dbReference type="RefSeq" id="WP_272446323.1">
    <property type="nucleotide sequence ID" value="NZ_JAMQKC010000007.1"/>
</dbReference>
<keyword evidence="8 18" id="KW-0812">Transmembrane</keyword>
<comment type="caution">
    <text evidence="21">The sequence shown here is derived from an EMBL/GenBank/DDBJ whole genome shotgun (WGS) entry which is preliminary data.</text>
</comment>
<proteinExistence type="inferred from homology"/>
<keyword evidence="7" id="KW-0808">Transferase</keyword>
<dbReference type="GO" id="GO:0009252">
    <property type="term" value="P:peptidoglycan biosynthetic process"/>
    <property type="evidence" value="ECO:0007669"/>
    <property type="project" value="UniProtKB-KW"/>
</dbReference>
<evidence type="ECO:0000256" key="7">
    <source>
        <dbReference type="ARBA" id="ARBA00022679"/>
    </source>
</evidence>
<dbReference type="InterPro" id="IPR001264">
    <property type="entry name" value="Glyco_trans_51"/>
</dbReference>
<evidence type="ECO:0000256" key="14">
    <source>
        <dbReference type="ARBA" id="ARBA00023268"/>
    </source>
</evidence>
<dbReference type="InterPro" id="IPR023346">
    <property type="entry name" value="Lysozyme-like_dom_sf"/>
</dbReference>
<comment type="similarity">
    <text evidence="1">In the C-terminal section; belongs to the transpeptidase family.</text>
</comment>
<protein>
    <submittedName>
        <fullName evidence="21">PBP1A family penicillin-binding protein</fullName>
    </submittedName>
</protein>
<dbReference type="AlphaFoldDB" id="A0A9X3WHQ7"/>
<evidence type="ECO:0000256" key="9">
    <source>
        <dbReference type="ARBA" id="ARBA00022801"/>
    </source>
</evidence>
<dbReference type="Proteomes" id="UP001145069">
    <property type="component" value="Unassembled WGS sequence"/>
</dbReference>
<dbReference type="GO" id="GO:0008360">
    <property type="term" value="P:regulation of cell shape"/>
    <property type="evidence" value="ECO:0007669"/>
    <property type="project" value="UniProtKB-KW"/>
</dbReference>
<keyword evidence="14" id="KW-0511">Multifunctional enzyme</keyword>